<name>X0TSP3_9ZZZZ</name>
<protein>
    <submittedName>
        <fullName evidence="1">Uncharacterized protein</fullName>
    </submittedName>
</protein>
<gene>
    <name evidence="1" type="ORF">S01H1_26383</name>
</gene>
<proteinExistence type="predicted"/>
<evidence type="ECO:0000313" key="1">
    <source>
        <dbReference type="EMBL" id="GAF96578.1"/>
    </source>
</evidence>
<comment type="caution">
    <text evidence="1">The sequence shown here is derived from an EMBL/GenBank/DDBJ whole genome shotgun (WGS) entry which is preliminary data.</text>
</comment>
<accession>X0TSP3</accession>
<reference evidence="1" key="1">
    <citation type="journal article" date="2014" name="Front. Microbiol.">
        <title>High frequency of phylogenetically diverse reductive dehalogenase-homologous genes in deep subseafloor sedimentary metagenomes.</title>
        <authorList>
            <person name="Kawai M."/>
            <person name="Futagami T."/>
            <person name="Toyoda A."/>
            <person name="Takaki Y."/>
            <person name="Nishi S."/>
            <person name="Hori S."/>
            <person name="Arai W."/>
            <person name="Tsubouchi T."/>
            <person name="Morono Y."/>
            <person name="Uchiyama I."/>
            <person name="Ito T."/>
            <person name="Fujiyama A."/>
            <person name="Inagaki F."/>
            <person name="Takami H."/>
        </authorList>
    </citation>
    <scope>NUCLEOTIDE SEQUENCE</scope>
    <source>
        <strain evidence="1">Expedition CK06-06</strain>
    </source>
</reference>
<dbReference type="EMBL" id="BARS01015990">
    <property type="protein sequence ID" value="GAF96578.1"/>
    <property type="molecule type" value="Genomic_DNA"/>
</dbReference>
<dbReference type="AlphaFoldDB" id="X0TSP3"/>
<sequence>MIPLNTIERAMKQVCTDYMKGEKKLVRIKEYKGTLKDVDKHYNYKIINKINEVVKQCNSTKLRLDAIAKILHEVVIAVDELSRRTRREKDNE</sequence>
<organism evidence="1">
    <name type="scientific">marine sediment metagenome</name>
    <dbReference type="NCBI Taxonomy" id="412755"/>
    <lineage>
        <taxon>unclassified sequences</taxon>
        <taxon>metagenomes</taxon>
        <taxon>ecological metagenomes</taxon>
    </lineage>
</organism>